<keyword evidence="1" id="KW-0175">Coiled coil</keyword>
<keyword evidence="2" id="KW-0732">Signal</keyword>
<reference evidence="4" key="1">
    <citation type="submission" date="2024-03" db="EMBL/GenBank/DDBJ databases">
        <authorList>
            <person name="Jin J.A."/>
            <person name="King G.A."/>
            <person name="Walker A."/>
        </authorList>
    </citation>
    <scope>NUCLEOTIDE SEQUENCE</scope>
</reference>
<feature type="chain" id="PRO_5044264604" evidence="2">
    <location>
        <begin position="18"/>
        <end position="269"/>
    </location>
</feature>
<dbReference type="Pfam" id="PF15998">
    <property type="entry name" value="DUF4773"/>
    <property type="match status" value="1"/>
</dbReference>
<accession>A0AB38ZEF6</accession>
<evidence type="ECO:0000256" key="2">
    <source>
        <dbReference type="SAM" id="SignalP"/>
    </source>
</evidence>
<evidence type="ECO:0000256" key="1">
    <source>
        <dbReference type="SAM" id="Coils"/>
    </source>
</evidence>
<dbReference type="EMBL" id="PP510855">
    <property type="protein sequence ID" value="WXH71780.1"/>
    <property type="molecule type" value="mRNA"/>
</dbReference>
<feature type="domain" description="DUF4773" evidence="3">
    <location>
        <begin position="58"/>
        <end position="165"/>
    </location>
</feature>
<evidence type="ECO:0000259" key="3">
    <source>
        <dbReference type="Pfam" id="PF15998"/>
    </source>
</evidence>
<sequence>MNAFTVIFLVLIGSALGRVVPNEDEYTLQAIEELRHKSNSRLLSEISEPKCTDQKKTNTIECCLSMKWMKQKRTICIELGFNTTRLQVDFALFFDGHEVLNHVLSVGEICAPLPGLLKKINICAHAYYFKIDTKPPAVSFDACFLVKLGGFFHLRLNCIRLDKKGKFSQNSNVKPESEGILVLNLEEGNVKFDLNNPLPKEVMDKVESGWNIFQNEAGKVIDDAGKFVDNAGKQISDTAKNVENELNKAAEKAKEAVGSIGSTISGWLG</sequence>
<protein>
    <submittedName>
        <fullName evidence="4">Heteropteran venom family 2 protein 7</fullName>
    </submittedName>
</protein>
<evidence type="ECO:0000313" key="4">
    <source>
        <dbReference type="EMBL" id="WXH71780.1"/>
    </source>
</evidence>
<feature type="coiled-coil region" evidence="1">
    <location>
        <begin position="232"/>
        <end position="259"/>
    </location>
</feature>
<dbReference type="InterPro" id="IPR031941">
    <property type="entry name" value="DUF4773"/>
</dbReference>
<feature type="signal peptide" evidence="2">
    <location>
        <begin position="1"/>
        <end position="17"/>
    </location>
</feature>
<proteinExistence type="evidence at transcript level"/>
<dbReference type="AlphaFoldDB" id="A0AB38ZEF6"/>
<organism evidence="4">
    <name type="scientific">Ectomocoris sp</name>
    <dbReference type="NCBI Taxonomy" id="3104572"/>
    <lineage>
        <taxon>Eukaryota</taxon>
        <taxon>Metazoa</taxon>
        <taxon>Ecdysozoa</taxon>
        <taxon>Arthropoda</taxon>
        <taxon>Hexapoda</taxon>
        <taxon>Insecta</taxon>
        <taxon>Pterygota</taxon>
        <taxon>Neoptera</taxon>
        <taxon>Paraneoptera</taxon>
        <taxon>Hemiptera</taxon>
        <taxon>Heteroptera</taxon>
        <taxon>Panheteroptera</taxon>
        <taxon>Cimicomorpha</taxon>
        <taxon>Reduviidae</taxon>
        <taxon>Peiratinae</taxon>
        <taxon>Ectomocoris</taxon>
    </lineage>
</organism>
<name>A0AB38ZEF6_9HEMI</name>